<dbReference type="InterPro" id="IPR025536">
    <property type="entry name" value="DUF4422"/>
</dbReference>
<proteinExistence type="predicted"/>
<evidence type="ECO:0000259" key="1">
    <source>
        <dbReference type="Pfam" id="PF14393"/>
    </source>
</evidence>
<accession>A0A6B9XT66</accession>
<gene>
    <name evidence="2" type="primary">orf10</name>
</gene>
<dbReference type="EMBL" id="MK595733">
    <property type="protein sequence ID" value="QHR93312.1"/>
    <property type="molecule type" value="Genomic_DNA"/>
</dbReference>
<dbReference type="RefSeq" id="WP_348569655.1">
    <property type="nucleotide sequence ID" value="NZ_CP095324.1"/>
</dbReference>
<organism evidence="2">
    <name type="scientific">Enterobacter cloacae</name>
    <dbReference type="NCBI Taxonomy" id="550"/>
    <lineage>
        <taxon>Bacteria</taxon>
        <taxon>Pseudomonadati</taxon>
        <taxon>Pseudomonadota</taxon>
        <taxon>Gammaproteobacteria</taxon>
        <taxon>Enterobacterales</taxon>
        <taxon>Enterobacteriaceae</taxon>
        <taxon>Enterobacter</taxon>
        <taxon>Enterobacter cloacae complex</taxon>
    </lineage>
</organism>
<reference evidence="2" key="1">
    <citation type="submission" date="2019-03" db="EMBL/GenBank/DDBJ databases">
        <title>Genetic characterization of the O-antigen and development of a molecular serotyping scheme for Enterobacter cloacae.</title>
        <authorList>
            <person name="Li Y."/>
            <person name="Huang J."/>
            <person name="Wang X."/>
            <person name="Xu C."/>
            <person name="Han T."/>
            <person name="Guo X."/>
        </authorList>
    </citation>
    <scope>NUCLEOTIDE SEQUENCE</scope>
    <source>
        <strain evidence="2">NCTC 11590</strain>
    </source>
</reference>
<name>A0A6B9XT66_ENTCL</name>
<dbReference type="Pfam" id="PF14393">
    <property type="entry name" value="DUF4422"/>
    <property type="match status" value="1"/>
</dbReference>
<protein>
    <recommendedName>
        <fullName evidence="1">DUF4422 domain-containing protein</fullName>
    </recommendedName>
</protein>
<sequence>MKLITYVVSHKQYEFPDSTNFVPLQVGNAPAAISQKTVRDSTGDNIAHLNSSFCELTAAYWIWKNSQEDIVGLAHYRRYFASSTSNLMVKGKRIASPEEMMNLLENADILVAKPRNYYITSIKSHYIHAHHESDYTQLRDEIARQQPDYLSDFDDVMGGTKISLYNMFVCKKALIDEYFAWLFPLLFALEQKIAYQNYDAYQKRVFGFMAERLFNVWLHHQRNRLRIKYMPVVNIDGENLLLKGIGLLKRHFWGTK</sequence>
<evidence type="ECO:0000313" key="2">
    <source>
        <dbReference type="EMBL" id="QHR93312.1"/>
    </source>
</evidence>
<feature type="domain" description="DUF4422" evidence="1">
    <location>
        <begin position="6"/>
        <end position="221"/>
    </location>
</feature>
<dbReference type="AlphaFoldDB" id="A0A6B9XT66"/>